<dbReference type="EMBL" id="JACHHF010000007">
    <property type="protein sequence ID" value="MBB5176424.1"/>
    <property type="molecule type" value="Genomic_DNA"/>
</dbReference>
<evidence type="ECO:0000313" key="3">
    <source>
        <dbReference type="Proteomes" id="UP000579136"/>
    </source>
</evidence>
<name>A0A9Q2HFN0_9STAP</name>
<keyword evidence="1" id="KW-0472">Membrane</keyword>
<evidence type="ECO:0000256" key="1">
    <source>
        <dbReference type="SAM" id="Phobius"/>
    </source>
</evidence>
<organism evidence="2 3">
    <name type="scientific">Nosocomiicoccus ampullae</name>
    <dbReference type="NCBI Taxonomy" id="489910"/>
    <lineage>
        <taxon>Bacteria</taxon>
        <taxon>Bacillati</taxon>
        <taxon>Bacillota</taxon>
        <taxon>Bacilli</taxon>
        <taxon>Bacillales</taxon>
        <taxon>Staphylococcaceae</taxon>
        <taxon>Nosocomiicoccus</taxon>
    </lineage>
</organism>
<keyword evidence="1" id="KW-0812">Transmembrane</keyword>
<feature type="transmembrane region" description="Helical" evidence="1">
    <location>
        <begin position="12"/>
        <end position="32"/>
    </location>
</feature>
<dbReference type="RefSeq" id="WP_183674889.1">
    <property type="nucleotide sequence ID" value="NZ_CBCRYX010000008.1"/>
</dbReference>
<dbReference type="Proteomes" id="UP000579136">
    <property type="component" value="Unassembled WGS sequence"/>
</dbReference>
<proteinExistence type="predicted"/>
<sequence>MKDDGFLLIDSLIALKVMLIILTFLIPTILYLNKLDYSTDDHLSFVRNLYIETKSNNSIEEILSSKNYTITGDKICEVKTNMCIKTK</sequence>
<comment type="caution">
    <text evidence="2">The sequence shown here is derived from an EMBL/GenBank/DDBJ whole genome shotgun (WGS) entry which is preliminary data.</text>
</comment>
<protein>
    <submittedName>
        <fullName evidence="2">Uncharacterized protein</fullName>
    </submittedName>
</protein>
<keyword evidence="1" id="KW-1133">Transmembrane helix</keyword>
<gene>
    <name evidence="2" type="ORF">HNQ45_001312</name>
</gene>
<keyword evidence="3" id="KW-1185">Reference proteome</keyword>
<accession>A0A9Q2HFN0</accession>
<evidence type="ECO:0000313" key="2">
    <source>
        <dbReference type="EMBL" id="MBB5176424.1"/>
    </source>
</evidence>
<dbReference type="AlphaFoldDB" id="A0A9Q2HFN0"/>
<reference evidence="2 3" key="1">
    <citation type="submission" date="2020-08" db="EMBL/GenBank/DDBJ databases">
        <title>Genomic Encyclopedia of Type Strains, Phase IV (KMG-IV): sequencing the most valuable type-strain genomes for metagenomic binning, comparative biology and taxonomic classification.</title>
        <authorList>
            <person name="Goeker M."/>
        </authorList>
    </citation>
    <scope>NUCLEOTIDE SEQUENCE [LARGE SCALE GENOMIC DNA]</scope>
    <source>
        <strain evidence="2 3">DSM 19163</strain>
    </source>
</reference>